<evidence type="ECO:0000256" key="7">
    <source>
        <dbReference type="RuleBase" id="RU364144"/>
    </source>
</evidence>
<dbReference type="GO" id="GO:0000978">
    <property type="term" value="F:RNA polymerase II cis-regulatory region sequence-specific DNA binding"/>
    <property type="evidence" value="ECO:0007669"/>
    <property type="project" value="TreeGrafter"/>
</dbReference>
<organism evidence="9 10">
    <name type="scientific">Plakobranchus ocellatus</name>
    <dbReference type="NCBI Taxonomy" id="259542"/>
    <lineage>
        <taxon>Eukaryota</taxon>
        <taxon>Metazoa</taxon>
        <taxon>Spiralia</taxon>
        <taxon>Lophotrochozoa</taxon>
        <taxon>Mollusca</taxon>
        <taxon>Gastropoda</taxon>
        <taxon>Heterobranchia</taxon>
        <taxon>Euthyneura</taxon>
        <taxon>Panpulmonata</taxon>
        <taxon>Sacoglossa</taxon>
        <taxon>Placobranchoidea</taxon>
        <taxon>Plakobranchidae</taxon>
        <taxon>Plakobranchus</taxon>
    </lineage>
</organism>
<evidence type="ECO:0000256" key="1">
    <source>
        <dbReference type="ARBA" id="ARBA00004123"/>
    </source>
</evidence>
<keyword evidence="3 7" id="KW-0805">Transcription regulation</keyword>
<dbReference type="GO" id="GO:0003712">
    <property type="term" value="F:transcription coregulator activity"/>
    <property type="evidence" value="ECO:0007669"/>
    <property type="project" value="InterPro"/>
</dbReference>
<evidence type="ECO:0000256" key="2">
    <source>
        <dbReference type="ARBA" id="ARBA00005716"/>
    </source>
</evidence>
<evidence type="ECO:0000313" key="10">
    <source>
        <dbReference type="Proteomes" id="UP000735302"/>
    </source>
</evidence>
<dbReference type="PANTHER" id="PTHR13074:SF9">
    <property type="entry name" value="MEDIATOR OF RNA POLYMERASE II TRANSCRIPTION SUBUNIT 8"/>
    <property type="match status" value="1"/>
</dbReference>
<evidence type="ECO:0000256" key="4">
    <source>
        <dbReference type="ARBA" id="ARBA00023159"/>
    </source>
</evidence>
<dbReference type="InterPro" id="IPR019364">
    <property type="entry name" value="Mediatior_Med8_fun/met"/>
</dbReference>
<gene>
    <name evidence="7" type="primary">MED8</name>
    <name evidence="9" type="ORF">PoB_001783900</name>
</gene>
<evidence type="ECO:0000256" key="6">
    <source>
        <dbReference type="ARBA" id="ARBA00023242"/>
    </source>
</evidence>
<keyword evidence="6 7" id="KW-0539">Nucleus</keyword>
<keyword evidence="10" id="KW-1185">Reference proteome</keyword>
<evidence type="ECO:0000256" key="5">
    <source>
        <dbReference type="ARBA" id="ARBA00023163"/>
    </source>
</evidence>
<evidence type="ECO:0000313" key="9">
    <source>
        <dbReference type="EMBL" id="GFN91333.1"/>
    </source>
</evidence>
<sequence>MQAPQSKEEKQLEVSLDDLIYRVREIKQSIAGFIYKLENDYQNISWPNMMEHFGVLSSQLNSLKRLLKTSKMPLLRNYVLFPILLSPERDLHLEKLTEGRVLVFSHEVVPDYLRTKPEPEVEERVQALSVKASSITPEATQKQLTMLNKITANLVDTISALSSASEERDKDLNAKNILPQTYNTQETNLLIGAITKGHISLQSEPQNPMVAGPPMGQMQPQMQQQHPQKLQMHGGGMGRMQSSIKTNIKAAASSHPYQRP</sequence>
<comment type="subunit">
    <text evidence="7">Component of the Mediator complex.</text>
</comment>
<dbReference type="GO" id="GO:0006357">
    <property type="term" value="P:regulation of transcription by RNA polymerase II"/>
    <property type="evidence" value="ECO:0007669"/>
    <property type="project" value="InterPro"/>
</dbReference>
<feature type="region of interest" description="Disordered" evidence="8">
    <location>
        <begin position="216"/>
        <end position="241"/>
    </location>
</feature>
<dbReference type="Gene3D" id="1.20.58.1710">
    <property type="match status" value="1"/>
</dbReference>
<dbReference type="Pfam" id="PF10232">
    <property type="entry name" value="Med8"/>
    <property type="match status" value="1"/>
</dbReference>
<keyword evidence="4 7" id="KW-0010">Activator</keyword>
<evidence type="ECO:0000256" key="8">
    <source>
        <dbReference type="SAM" id="MobiDB-lite"/>
    </source>
</evidence>
<comment type="caution">
    <text evidence="9">The sequence shown here is derived from an EMBL/GenBank/DDBJ whole genome shotgun (WGS) entry which is preliminary data.</text>
</comment>
<dbReference type="PANTHER" id="PTHR13074">
    <property type="entry name" value="MEDIATOR OF RNA POLYMERASE II TRANSCRIPTION SUBUNIT 8"/>
    <property type="match status" value="1"/>
</dbReference>
<evidence type="ECO:0000256" key="3">
    <source>
        <dbReference type="ARBA" id="ARBA00023015"/>
    </source>
</evidence>
<comment type="function">
    <text evidence="7">Component of the Mediator complex, a coactivator involved in the regulated transcription of nearly all RNA polymerase II-dependent genes. Mediator functions as a bridge to convey information from gene-specific regulatory proteins to the basal RNA polymerase II transcription machinery. Mediator is recruited to promoters by direct interactions with regulatory proteins and serves as a scaffold for the assembly of a functional preinitiation complex with RNA polymerase II and the general transcription factors.</text>
</comment>
<reference evidence="9 10" key="1">
    <citation type="journal article" date="2021" name="Elife">
        <title>Chloroplast acquisition without the gene transfer in kleptoplastic sea slugs, Plakobranchus ocellatus.</title>
        <authorList>
            <person name="Maeda T."/>
            <person name="Takahashi S."/>
            <person name="Yoshida T."/>
            <person name="Shimamura S."/>
            <person name="Takaki Y."/>
            <person name="Nagai Y."/>
            <person name="Toyoda A."/>
            <person name="Suzuki Y."/>
            <person name="Arimoto A."/>
            <person name="Ishii H."/>
            <person name="Satoh N."/>
            <person name="Nishiyama T."/>
            <person name="Hasebe M."/>
            <person name="Maruyama T."/>
            <person name="Minagawa J."/>
            <person name="Obokata J."/>
            <person name="Shigenobu S."/>
        </authorList>
    </citation>
    <scope>NUCLEOTIDE SEQUENCE [LARGE SCALE GENOMIC DNA]</scope>
</reference>
<comment type="subcellular location">
    <subcellularLocation>
        <location evidence="1 7">Nucleus</location>
    </subcellularLocation>
</comment>
<feature type="compositionally biased region" description="Low complexity" evidence="8">
    <location>
        <begin position="216"/>
        <end position="232"/>
    </location>
</feature>
<dbReference type="AlphaFoldDB" id="A0AAV3Z7L8"/>
<protein>
    <recommendedName>
        <fullName evidence="7">Mediator of RNA polymerase II transcription subunit 8</fullName>
    </recommendedName>
    <alternativeName>
        <fullName evidence="7">Mediator complex subunit 8</fullName>
    </alternativeName>
</protein>
<proteinExistence type="inferred from homology"/>
<dbReference type="Proteomes" id="UP000735302">
    <property type="component" value="Unassembled WGS sequence"/>
</dbReference>
<keyword evidence="5 7" id="KW-0804">Transcription</keyword>
<comment type="similarity">
    <text evidence="2 7">Belongs to the Mediator complex subunit 8 family.</text>
</comment>
<dbReference type="GO" id="GO:0070847">
    <property type="term" value="C:core mediator complex"/>
    <property type="evidence" value="ECO:0007669"/>
    <property type="project" value="TreeGrafter"/>
</dbReference>
<dbReference type="EMBL" id="BLXT01002128">
    <property type="protein sequence ID" value="GFN91333.1"/>
    <property type="molecule type" value="Genomic_DNA"/>
</dbReference>
<accession>A0AAV3Z7L8</accession>
<dbReference type="GO" id="GO:0016592">
    <property type="term" value="C:mediator complex"/>
    <property type="evidence" value="ECO:0007669"/>
    <property type="project" value="InterPro"/>
</dbReference>
<name>A0AAV3Z7L8_9GAST</name>